<evidence type="ECO:0000313" key="3">
    <source>
        <dbReference type="Proteomes" id="UP000541535"/>
    </source>
</evidence>
<dbReference type="AlphaFoldDB" id="A0A7W5BG30"/>
<dbReference type="InterPro" id="IPR012902">
    <property type="entry name" value="N_methyl_site"/>
</dbReference>
<dbReference type="Pfam" id="PF07963">
    <property type="entry name" value="N_methyl"/>
    <property type="match status" value="1"/>
</dbReference>
<sequence>MGTRKMTAAAGFSLLEVLVAMLLLAMGVIGASAMQLHALRTRHESATLSAAMRMAADMADRIRANAASAHLYLELDYESAREGEPQLPARQCRAAACTSGEMARFDAYQFQQLVHDSLPGGRARICRDAATWAAGRPRWECSNAAGAPLVIKLGWRARNPDGTPAQAATDEQPPAAVLVLAGLTL</sequence>
<dbReference type="Proteomes" id="UP000541535">
    <property type="component" value="Unassembled WGS sequence"/>
</dbReference>
<protein>
    <submittedName>
        <fullName evidence="2">Type IV pilus assembly protein PilV</fullName>
    </submittedName>
</protein>
<gene>
    <name evidence="2" type="ORF">FHS03_005410</name>
</gene>
<keyword evidence="3" id="KW-1185">Reference proteome</keyword>
<name>A0A7W5BG30_9BURK</name>
<feature type="domain" description="Type IV pilin Tt1218-like" evidence="1">
    <location>
        <begin position="33"/>
        <end position="107"/>
    </location>
</feature>
<evidence type="ECO:0000259" key="1">
    <source>
        <dbReference type="Pfam" id="PF22150"/>
    </source>
</evidence>
<dbReference type="RefSeq" id="WP_229426461.1">
    <property type="nucleotide sequence ID" value="NZ_JACHXD010000027.1"/>
</dbReference>
<reference evidence="2 3" key="1">
    <citation type="submission" date="2020-08" db="EMBL/GenBank/DDBJ databases">
        <title>Genomic Encyclopedia of Type Strains, Phase III (KMG-III): the genomes of soil and plant-associated and newly described type strains.</title>
        <authorList>
            <person name="Whitman W."/>
        </authorList>
    </citation>
    <scope>NUCLEOTIDE SEQUENCE [LARGE SCALE GENOMIC DNA]</scope>
    <source>
        <strain evidence="2 3">CECT 8897</strain>
    </source>
</reference>
<dbReference type="InterPro" id="IPR013362">
    <property type="entry name" value="Pilus_4_PilV"/>
</dbReference>
<proteinExistence type="predicted"/>
<dbReference type="NCBIfam" id="TIGR02532">
    <property type="entry name" value="IV_pilin_GFxxxE"/>
    <property type="match status" value="1"/>
</dbReference>
<comment type="caution">
    <text evidence="2">The sequence shown here is derived from an EMBL/GenBank/DDBJ whole genome shotgun (WGS) entry which is preliminary data.</text>
</comment>
<dbReference type="EMBL" id="JACHXD010000027">
    <property type="protein sequence ID" value="MBB3122313.1"/>
    <property type="molecule type" value="Genomic_DNA"/>
</dbReference>
<organism evidence="2 3">
    <name type="scientific">Pseudoduganella violacea</name>
    <dbReference type="NCBI Taxonomy" id="1715466"/>
    <lineage>
        <taxon>Bacteria</taxon>
        <taxon>Pseudomonadati</taxon>
        <taxon>Pseudomonadota</taxon>
        <taxon>Betaproteobacteria</taxon>
        <taxon>Burkholderiales</taxon>
        <taxon>Oxalobacteraceae</taxon>
        <taxon>Telluria group</taxon>
        <taxon>Pseudoduganella</taxon>
    </lineage>
</organism>
<dbReference type="Pfam" id="PF22150">
    <property type="entry name" value="Tt1218-like"/>
    <property type="match status" value="1"/>
</dbReference>
<dbReference type="InterPro" id="IPR054402">
    <property type="entry name" value="Tt1218-like_dom"/>
</dbReference>
<evidence type="ECO:0000313" key="2">
    <source>
        <dbReference type="EMBL" id="MBB3122313.1"/>
    </source>
</evidence>
<dbReference type="NCBIfam" id="TIGR02523">
    <property type="entry name" value="type_IV_pilV"/>
    <property type="match status" value="1"/>
</dbReference>
<accession>A0A7W5BG30</accession>